<evidence type="ECO:0000313" key="10">
    <source>
        <dbReference type="Proteomes" id="UP000034883"/>
    </source>
</evidence>
<feature type="transmembrane region" description="Helical" evidence="8">
    <location>
        <begin position="543"/>
        <end position="567"/>
    </location>
</feature>
<dbReference type="CDD" id="cd17346">
    <property type="entry name" value="MFS_DtpA_like"/>
    <property type="match status" value="1"/>
</dbReference>
<dbReference type="PANTHER" id="PTHR23517:SF15">
    <property type="entry name" value="PROTON-DEPENDENT OLIGOPEPTIDE FAMILY TRANSPORT PROTEIN"/>
    <property type="match status" value="1"/>
</dbReference>
<evidence type="ECO:0000256" key="1">
    <source>
        <dbReference type="ARBA" id="ARBA00004651"/>
    </source>
</evidence>
<evidence type="ECO:0000313" key="9">
    <source>
        <dbReference type="EMBL" id="AKF08176.1"/>
    </source>
</evidence>
<dbReference type="PANTHER" id="PTHR23517">
    <property type="entry name" value="RESISTANCE PROTEIN MDTM, PUTATIVE-RELATED-RELATED"/>
    <property type="match status" value="1"/>
</dbReference>
<gene>
    <name evidence="9" type="ORF">DB32_005325</name>
</gene>
<protein>
    <submittedName>
        <fullName evidence="9">Di-/tripeptide transporter</fullName>
    </submittedName>
</protein>
<keyword evidence="4 8" id="KW-0812">Transmembrane</keyword>
<evidence type="ECO:0000256" key="2">
    <source>
        <dbReference type="ARBA" id="ARBA00022448"/>
    </source>
</evidence>
<feature type="transmembrane region" description="Helical" evidence="8">
    <location>
        <begin position="480"/>
        <end position="497"/>
    </location>
</feature>
<dbReference type="InterPro" id="IPR018456">
    <property type="entry name" value="PTR2_symporter_CS"/>
</dbReference>
<evidence type="ECO:0000256" key="3">
    <source>
        <dbReference type="ARBA" id="ARBA00022475"/>
    </source>
</evidence>
<dbReference type="KEGG" id="samy:DB32_005325"/>
<comment type="subcellular location">
    <subcellularLocation>
        <location evidence="1">Cell membrane</location>
        <topology evidence="1">Multi-pass membrane protein</topology>
    </subcellularLocation>
</comment>
<evidence type="ECO:0000256" key="4">
    <source>
        <dbReference type="ARBA" id="ARBA00022692"/>
    </source>
</evidence>
<evidence type="ECO:0000256" key="5">
    <source>
        <dbReference type="ARBA" id="ARBA00022856"/>
    </source>
</evidence>
<feature type="transmembrane region" description="Helical" evidence="8">
    <location>
        <begin position="92"/>
        <end position="109"/>
    </location>
</feature>
<dbReference type="EMBL" id="CP011125">
    <property type="protein sequence ID" value="AKF08176.1"/>
    <property type="molecule type" value="Genomic_DNA"/>
</dbReference>
<dbReference type="GO" id="GO:0005886">
    <property type="term" value="C:plasma membrane"/>
    <property type="evidence" value="ECO:0007669"/>
    <property type="project" value="UniProtKB-SubCell"/>
</dbReference>
<feature type="transmembrane region" description="Helical" evidence="8">
    <location>
        <begin position="447"/>
        <end position="468"/>
    </location>
</feature>
<feature type="transmembrane region" description="Helical" evidence="8">
    <location>
        <begin position="595"/>
        <end position="617"/>
    </location>
</feature>
<evidence type="ECO:0000256" key="8">
    <source>
        <dbReference type="SAM" id="Phobius"/>
    </source>
</evidence>
<organism evidence="9 10">
    <name type="scientific">Sandaracinus amylolyticus</name>
    <dbReference type="NCBI Taxonomy" id="927083"/>
    <lineage>
        <taxon>Bacteria</taxon>
        <taxon>Pseudomonadati</taxon>
        <taxon>Myxococcota</taxon>
        <taxon>Polyangia</taxon>
        <taxon>Polyangiales</taxon>
        <taxon>Sandaracinaceae</taxon>
        <taxon>Sandaracinus</taxon>
    </lineage>
</organism>
<reference evidence="9 10" key="1">
    <citation type="submission" date="2015-03" db="EMBL/GenBank/DDBJ databases">
        <title>Genome assembly of Sandaracinus amylolyticus DSM 53668.</title>
        <authorList>
            <person name="Sharma G."/>
            <person name="Subramanian S."/>
        </authorList>
    </citation>
    <scope>NUCLEOTIDE SEQUENCE [LARGE SCALE GENOMIC DNA]</scope>
    <source>
        <strain evidence="9 10">DSM 53668</strain>
    </source>
</reference>
<name>A0A0F6YLC5_9BACT</name>
<sequence>MQATGAEAVETPISPFEKRVGHHPALFVLFFAEMWERFSYYGMRALLVLYMLSGFLRYDDNRAFGVYGAYTALVYMTPFVGGIVADKLIGQRAAVIIGGSLMALGHLVMAIEDQYAFFCALALLIVGNGFFKPNIGTILGSLYSVPRLDPNRDGAFTIFYMGVNLGAAMAPLLCGYIGQTYGWHYGFGLATIGMMVGLAIFVAPTIVTQVMIGLGSIASAGALLFVGSQQTIWVLGPNVFVAIALLVAMGLALWALANGALPKHVGAPRSKAAYGRNVSMVLGVITVVVPVFAWLCSNPTVAGYVLFVVGALALAYVLFEAFRVTKIERERLFVILIMCVFSMLFWAFFEQAGSSINLFTDRNIDRVSEERVITQEDVGESMELVLTQEQVGYPQGGRVFTLDQLATARQEAQERGETEVRATWTITEEHVGMGVDGGEVPASVFQAANPIFILLFGLVFTALWGFLAKRQIEPSTPAKFVLGLVQLGAGFAVLWFGTQSADGRGMVGMTWLVLAYLLHTTGELCLSPVGLSMVSKMAPARMVATMMGAWYLATAFSQYLAGLIAMLTGVSHEEGAEGAQVIPPPSETLHVYGDVFVKIAIASFVAAAILAALTPLVKKWMHEHEPVPEKKS</sequence>
<keyword evidence="5" id="KW-0653">Protein transport</keyword>
<keyword evidence="6 8" id="KW-1133">Transmembrane helix</keyword>
<feature type="transmembrane region" description="Helical" evidence="8">
    <location>
        <begin position="509"/>
        <end position="531"/>
    </location>
</feature>
<dbReference type="InterPro" id="IPR000109">
    <property type="entry name" value="POT_fam"/>
</dbReference>
<dbReference type="NCBIfam" id="TIGR00924">
    <property type="entry name" value="yjdL_sub1_fam"/>
    <property type="match status" value="1"/>
</dbReference>
<dbReference type="InterPro" id="IPR005279">
    <property type="entry name" value="Dipep/tripep_permease"/>
</dbReference>
<feature type="transmembrane region" description="Helical" evidence="8">
    <location>
        <begin position="273"/>
        <end position="295"/>
    </location>
</feature>
<feature type="transmembrane region" description="Helical" evidence="8">
    <location>
        <begin position="301"/>
        <end position="319"/>
    </location>
</feature>
<feature type="transmembrane region" description="Helical" evidence="8">
    <location>
        <begin position="331"/>
        <end position="349"/>
    </location>
</feature>
<dbReference type="Pfam" id="PF00854">
    <property type="entry name" value="PTR2"/>
    <property type="match status" value="2"/>
</dbReference>
<dbReference type="SUPFAM" id="SSF103473">
    <property type="entry name" value="MFS general substrate transporter"/>
    <property type="match status" value="2"/>
</dbReference>
<feature type="transmembrane region" description="Helical" evidence="8">
    <location>
        <begin position="115"/>
        <end position="135"/>
    </location>
</feature>
<dbReference type="AlphaFoldDB" id="A0A0F6YLC5"/>
<evidence type="ECO:0000256" key="6">
    <source>
        <dbReference type="ARBA" id="ARBA00022989"/>
    </source>
</evidence>
<dbReference type="GO" id="GO:1904680">
    <property type="term" value="F:peptide transmembrane transporter activity"/>
    <property type="evidence" value="ECO:0007669"/>
    <property type="project" value="InterPro"/>
</dbReference>
<keyword evidence="10" id="KW-1185">Reference proteome</keyword>
<proteinExistence type="predicted"/>
<dbReference type="InterPro" id="IPR050171">
    <property type="entry name" value="MFS_Transporters"/>
</dbReference>
<feature type="transmembrane region" description="Helical" evidence="8">
    <location>
        <begin position="156"/>
        <end position="178"/>
    </location>
</feature>
<feature type="transmembrane region" description="Helical" evidence="8">
    <location>
        <begin position="239"/>
        <end position="261"/>
    </location>
</feature>
<keyword evidence="3" id="KW-1003">Cell membrane</keyword>
<dbReference type="Gene3D" id="1.20.1250.20">
    <property type="entry name" value="MFS general substrate transporter like domains"/>
    <property type="match status" value="3"/>
</dbReference>
<dbReference type="GO" id="GO:0006857">
    <property type="term" value="P:oligopeptide transport"/>
    <property type="evidence" value="ECO:0007669"/>
    <property type="project" value="InterPro"/>
</dbReference>
<feature type="transmembrane region" description="Helical" evidence="8">
    <location>
        <begin position="38"/>
        <end position="58"/>
    </location>
</feature>
<dbReference type="Proteomes" id="UP000034883">
    <property type="component" value="Chromosome"/>
</dbReference>
<keyword evidence="7 8" id="KW-0472">Membrane</keyword>
<feature type="transmembrane region" description="Helical" evidence="8">
    <location>
        <begin position="64"/>
        <end position="85"/>
    </location>
</feature>
<keyword evidence="2" id="KW-0813">Transport</keyword>
<accession>A0A0F6YLC5</accession>
<dbReference type="PROSITE" id="PS01022">
    <property type="entry name" value="PTR2_1"/>
    <property type="match status" value="1"/>
</dbReference>
<feature type="transmembrane region" description="Helical" evidence="8">
    <location>
        <begin position="184"/>
        <end position="203"/>
    </location>
</feature>
<keyword evidence="5" id="KW-0571">Peptide transport</keyword>
<evidence type="ECO:0000256" key="7">
    <source>
        <dbReference type="ARBA" id="ARBA00023136"/>
    </source>
</evidence>
<dbReference type="InterPro" id="IPR036259">
    <property type="entry name" value="MFS_trans_sf"/>
</dbReference>
<dbReference type="STRING" id="927083.DB32_005325"/>